<dbReference type="AlphaFoldDB" id="A0A4S8M512"/>
<evidence type="ECO:0000259" key="3">
    <source>
        <dbReference type="Pfam" id="PF14200"/>
    </source>
</evidence>
<evidence type="ECO:0000256" key="1">
    <source>
        <dbReference type="SAM" id="Phobius"/>
    </source>
</evidence>
<dbReference type="Pfam" id="PF14200">
    <property type="entry name" value="RicinB_lectin_2"/>
    <property type="match status" value="1"/>
</dbReference>
<dbReference type="Gene3D" id="2.80.10.50">
    <property type="match status" value="1"/>
</dbReference>
<dbReference type="CDD" id="cd23422">
    <property type="entry name" value="beta-trefoil_Ricin_MPL_CNL"/>
    <property type="match status" value="1"/>
</dbReference>
<name>A0A4S8M512_DENBC</name>
<dbReference type="Proteomes" id="UP000297245">
    <property type="component" value="Unassembled WGS sequence"/>
</dbReference>
<evidence type="ECO:0000313" key="4">
    <source>
        <dbReference type="EMBL" id="THU96813.1"/>
    </source>
</evidence>
<keyword evidence="5" id="KW-1185">Reference proteome</keyword>
<organism evidence="4 5">
    <name type="scientific">Dendrothele bispora (strain CBS 962.96)</name>
    <dbReference type="NCBI Taxonomy" id="1314807"/>
    <lineage>
        <taxon>Eukaryota</taxon>
        <taxon>Fungi</taxon>
        <taxon>Dikarya</taxon>
        <taxon>Basidiomycota</taxon>
        <taxon>Agaricomycotina</taxon>
        <taxon>Agaricomycetes</taxon>
        <taxon>Agaricomycetidae</taxon>
        <taxon>Agaricales</taxon>
        <taxon>Agaricales incertae sedis</taxon>
        <taxon>Dendrothele</taxon>
    </lineage>
</organism>
<dbReference type="InterPro" id="IPR000772">
    <property type="entry name" value="Ricin_B_lectin"/>
</dbReference>
<keyword evidence="1" id="KW-0472">Membrane</keyword>
<feature type="transmembrane region" description="Helical" evidence="1">
    <location>
        <begin position="148"/>
        <end position="166"/>
    </location>
</feature>
<feature type="chain" id="PRO_5020608173" description="Ricin B lectin domain-containing protein" evidence="2">
    <location>
        <begin position="21"/>
        <end position="167"/>
    </location>
</feature>
<keyword evidence="1" id="KW-1133">Transmembrane helix</keyword>
<keyword evidence="2" id="KW-0732">Signal</keyword>
<dbReference type="EMBL" id="ML179168">
    <property type="protein sequence ID" value="THU96813.1"/>
    <property type="molecule type" value="Genomic_DNA"/>
</dbReference>
<sequence length="167" mass="18357">MRLSSLVAPLFAICASLAVAQELIQSGDTWTIHNAKSGTVLDLSMGDNTTVTGWSLNNGPNQHWNTTWTGSHWNIQNQFTGAFLSVAGGTSASNNGTVLIGSPEAFDWDIWHDERNDTNYRLYVPETHFNADLFAFGDPRIGDPVTLWAAWFVLSPLTALPILTFLF</sequence>
<gene>
    <name evidence="4" type="ORF">K435DRAFT_663720</name>
</gene>
<accession>A0A4S8M512</accession>
<evidence type="ECO:0000256" key="2">
    <source>
        <dbReference type="SAM" id="SignalP"/>
    </source>
</evidence>
<dbReference type="InterPro" id="IPR035992">
    <property type="entry name" value="Ricin_B-like_lectins"/>
</dbReference>
<feature type="signal peptide" evidence="2">
    <location>
        <begin position="1"/>
        <end position="20"/>
    </location>
</feature>
<proteinExistence type="predicted"/>
<dbReference type="OrthoDB" id="2131701at2759"/>
<evidence type="ECO:0000313" key="5">
    <source>
        <dbReference type="Proteomes" id="UP000297245"/>
    </source>
</evidence>
<keyword evidence="1" id="KW-0812">Transmembrane</keyword>
<reference evidence="4 5" key="1">
    <citation type="journal article" date="2019" name="Nat. Ecol. Evol.">
        <title>Megaphylogeny resolves global patterns of mushroom evolution.</title>
        <authorList>
            <person name="Varga T."/>
            <person name="Krizsan K."/>
            <person name="Foldi C."/>
            <person name="Dima B."/>
            <person name="Sanchez-Garcia M."/>
            <person name="Sanchez-Ramirez S."/>
            <person name="Szollosi G.J."/>
            <person name="Szarkandi J.G."/>
            <person name="Papp V."/>
            <person name="Albert L."/>
            <person name="Andreopoulos W."/>
            <person name="Angelini C."/>
            <person name="Antonin V."/>
            <person name="Barry K.W."/>
            <person name="Bougher N.L."/>
            <person name="Buchanan P."/>
            <person name="Buyck B."/>
            <person name="Bense V."/>
            <person name="Catcheside P."/>
            <person name="Chovatia M."/>
            <person name="Cooper J."/>
            <person name="Damon W."/>
            <person name="Desjardin D."/>
            <person name="Finy P."/>
            <person name="Geml J."/>
            <person name="Haridas S."/>
            <person name="Hughes K."/>
            <person name="Justo A."/>
            <person name="Karasinski D."/>
            <person name="Kautmanova I."/>
            <person name="Kiss B."/>
            <person name="Kocsube S."/>
            <person name="Kotiranta H."/>
            <person name="LaButti K.M."/>
            <person name="Lechner B.E."/>
            <person name="Liimatainen K."/>
            <person name="Lipzen A."/>
            <person name="Lukacs Z."/>
            <person name="Mihaltcheva S."/>
            <person name="Morgado L.N."/>
            <person name="Niskanen T."/>
            <person name="Noordeloos M.E."/>
            <person name="Ohm R.A."/>
            <person name="Ortiz-Santana B."/>
            <person name="Ovrebo C."/>
            <person name="Racz N."/>
            <person name="Riley R."/>
            <person name="Savchenko A."/>
            <person name="Shiryaev A."/>
            <person name="Soop K."/>
            <person name="Spirin V."/>
            <person name="Szebenyi C."/>
            <person name="Tomsovsky M."/>
            <person name="Tulloss R.E."/>
            <person name="Uehling J."/>
            <person name="Grigoriev I.V."/>
            <person name="Vagvolgyi C."/>
            <person name="Papp T."/>
            <person name="Martin F.M."/>
            <person name="Miettinen O."/>
            <person name="Hibbett D.S."/>
            <person name="Nagy L.G."/>
        </authorList>
    </citation>
    <scope>NUCLEOTIDE SEQUENCE [LARGE SCALE GENOMIC DNA]</scope>
    <source>
        <strain evidence="4 5">CBS 962.96</strain>
    </source>
</reference>
<protein>
    <recommendedName>
        <fullName evidence="3">Ricin B lectin domain-containing protein</fullName>
    </recommendedName>
</protein>
<dbReference type="SUPFAM" id="SSF50370">
    <property type="entry name" value="Ricin B-like lectins"/>
    <property type="match status" value="1"/>
</dbReference>
<feature type="domain" description="Ricin B lectin" evidence="3">
    <location>
        <begin position="26"/>
        <end position="99"/>
    </location>
</feature>